<protein>
    <recommendedName>
        <fullName evidence="4">DUF2680 domain-containing protein</fullName>
    </recommendedName>
</protein>
<feature type="region of interest" description="Disordered" evidence="1">
    <location>
        <begin position="139"/>
        <end position="158"/>
    </location>
</feature>
<sequence length="158" mass="16450">MKKQYLIGVPALALATILAGVGVASAHGNLGGFGGFMGGNADPTTMAVNFESGLQHQADLLGISLAEMKTYWSQGKTTADIIKDKGINEVDLQAKMQAARAEQQKQMLDNLVSQGKLAQTQADTRLKFMTDNAGKRMGAGMMGGRGGFGRGTSGGAKK</sequence>
<feature type="compositionally biased region" description="Gly residues" evidence="1">
    <location>
        <begin position="140"/>
        <end position="158"/>
    </location>
</feature>
<name>A0A1F6PDQ6_9BACT</name>
<evidence type="ECO:0000313" key="3">
    <source>
        <dbReference type="Proteomes" id="UP000178254"/>
    </source>
</evidence>
<dbReference type="AlphaFoldDB" id="A0A1F6PDQ6"/>
<dbReference type="EMBL" id="MFRE01000010">
    <property type="protein sequence ID" value="OGH94296.1"/>
    <property type="molecule type" value="Genomic_DNA"/>
</dbReference>
<dbReference type="STRING" id="1798709.A2538_01910"/>
<evidence type="ECO:0000313" key="2">
    <source>
        <dbReference type="EMBL" id="OGH94296.1"/>
    </source>
</evidence>
<organism evidence="2 3">
    <name type="scientific">Candidatus Magasanikbacteria bacterium RIFOXYD2_FULL_41_14</name>
    <dbReference type="NCBI Taxonomy" id="1798709"/>
    <lineage>
        <taxon>Bacteria</taxon>
        <taxon>Candidatus Magasanikiibacteriota</taxon>
    </lineage>
</organism>
<comment type="caution">
    <text evidence="2">The sequence shown here is derived from an EMBL/GenBank/DDBJ whole genome shotgun (WGS) entry which is preliminary data.</text>
</comment>
<proteinExistence type="predicted"/>
<dbReference type="Proteomes" id="UP000178254">
    <property type="component" value="Unassembled WGS sequence"/>
</dbReference>
<reference evidence="2 3" key="1">
    <citation type="journal article" date="2016" name="Nat. Commun.">
        <title>Thousands of microbial genomes shed light on interconnected biogeochemical processes in an aquifer system.</title>
        <authorList>
            <person name="Anantharaman K."/>
            <person name="Brown C.T."/>
            <person name="Hug L.A."/>
            <person name="Sharon I."/>
            <person name="Castelle C.J."/>
            <person name="Probst A.J."/>
            <person name="Thomas B.C."/>
            <person name="Singh A."/>
            <person name="Wilkins M.J."/>
            <person name="Karaoz U."/>
            <person name="Brodie E.L."/>
            <person name="Williams K.H."/>
            <person name="Hubbard S.S."/>
            <person name="Banfield J.F."/>
        </authorList>
    </citation>
    <scope>NUCLEOTIDE SEQUENCE [LARGE SCALE GENOMIC DNA]</scope>
</reference>
<gene>
    <name evidence="2" type="ORF">A2538_01910</name>
</gene>
<evidence type="ECO:0008006" key="4">
    <source>
        <dbReference type="Google" id="ProtNLM"/>
    </source>
</evidence>
<accession>A0A1F6PDQ6</accession>
<evidence type="ECO:0000256" key="1">
    <source>
        <dbReference type="SAM" id="MobiDB-lite"/>
    </source>
</evidence>